<organism evidence="1 2">
    <name type="scientific">Paenibacillus marchantiophytorum</name>
    <dbReference type="NCBI Taxonomy" id="1619310"/>
    <lineage>
        <taxon>Bacteria</taxon>
        <taxon>Bacillati</taxon>
        <taxon>Bacillota</taxon>
        <taxon>Bacilli</taxon>
        <taxon>Bacillales</taxon>
        <taxon>Paenibacillaceae</taxon>
        <taxon>Paenibacillus</taxon>
    </lineage>
</organism>
<accession>A0ABQ1ELJ4</accession>
<gene>
    <name evidence="1" type="ORF">GCM10008018_23600</name>
</gene>
<reference evidence="2" key="1">
    <citation type="journal article" date="2019" name="Int. J. Syst. Evol. Microbiol.">
        <title>The Global Catalogue of Microorganisms (GCM) 10K type strain sequencing project: providing services to taxonomists for standard genome sequencing and annotation.</title>
        <authorList>
            <consortium name="The Broad Institute Genomics Platform"/>
            <consortium name="The Broad Institute Genome Sequencing Center for Infectious Disease"/>
            <person name="Wu L."/>
            <person name="Ma J."/>
        </authorList>
    </citation>
    <scope>NUCLEOTIDE SEQUENCE [LARGE SCALE GENOMIC DNA]</scope>
    <source>
        <strain evidence="2">CGMCC 1.15043</strain>
    </source>
</reference>
<name>A0ABQ1ELJ4_9BACL</name>
<evidence type="ECO:0000313" key="1">
    <source>
        <dbReference type="EMBL" id="GFZ77365.1"/>
    </source>
</evidence>
<sequence>MIFMGMRKKNGVQTSNSRRIQQRILTASFSFYAAIEQNARMIVTDPIAGASVFTGAAPYM</sequence>
<comment type="caution">
    <text evidence="1">The sequence shown here is derived from an EMBL/GenBank/DDBJ whole genome shotgun (WGS) entry which is preliminary data.</text>
</comment>
<proteinExistence type="predicted"/>
<dbReference type="Proteomes" id="UP000615455">
    <property type="component" value="Unassembled WGS sequence"/>
</dbReference>
<keyword evidence="2" id="KW-1185">Reference proteome</keyword>
<dbReference type="EMBL" id="BMHE01000009">
    <property type="protein sequence ID" value="GFZ77365.1"/>
    <property type="molecule type" value="Genomic_DNA"/>
</dbReference>
<protein>
    <submittedName>
        <fullName evidence="1">Uncharacterized protein</fullName>
    </submittedName>
</protein>
<evidence type="ECO:0000313" key="2">
    <source>
        <dbReference type="Proteomes" id="UP000615455"/>
    </source>
</evidence>